<feature type="transmembrane region" description="Helical" evidence="1">
    <location>
        <begin position="172"/>
        <end position="201"/>
    </location>
</feature>
<organism evidence="2 3">
    <name type="scientific">Candidatus Merdivicinus excrementipullorum</name>
    <dbReference type="NCBI Taxonomy" id="2840867"/>
    <lineage>
        <taxon>Bacteria</taxon>
        <taxon>Bacillati</taxon>
        <taxon>Bacillota</taxon>
        <taxon>Clostridia</taxon>
        <taxon>Eubacteriales</taxon>
        <taxon>Oscillospiraceae</taxon>
        <taxon>Oscillospiraceae incertae sedis</taxon>
        <taxon>Candidatus Merdivicinus</taxon>
    </lineage>
</organism>
<feature type="transmembrane region" description="Helical" evidence="1">
    <location>
        <begin position="360"/>
        <end position="379"/>
    </location>
</feature>
<comment type="caution">
    <text evidence="2">The sequence shown here is derived from an EMBL/GenBank/DDBJ whole genome shotgun (WGS) entry which is preliminary data.</text>
</comment>
<keyword evidence="1" id="KW-1133">Transmembrane helix</keyword>
<evidence type="ECO:0000313" key="2">
    <source>
        <dbReference type="EMBL" id="HIS76479.1"/>
    </source>
</evidence>
<reference evidence="2" key="2">
    <citation type="journal article" date="2021" name="PeerJ">
        <title>Extensive microbial diversity within the chicken gut microbiome revealed by metagenomics and culture.</title>
        <authorList>
            <person name="Gilroy R."/>
            <person name="Ravi A."/>
            <person name="Getino M."/>
            <person name="Pursley I."/>
            <person name="Horton D.L."/>
            <person name="Alikhan N.F."/>
            <person name="Baker D."/>
            <person name="Gharbi K."/>
            <person name="Hall N."/>
            <person name="Watson M."/>
            <person name="Adriaenssens E.M."/>
            <person name="Foster-Nyarko E."/>
            <person name="Jarju S."/>
            <person name="Secka A."/>
            <person name="Antonio M."/>
            <person name="Oren A."/>
            <person name="Chaudhuri R.R."/>
            <person name="La Ragione R."/>
            <person name="Hildebrand F."/>
            <person name="Pallen M.J."/>
        </authorList>
    </citation>
    <scope>NUCLEOTIDE SEQUENCE</scope>
    <source>
        <strain evidence="2">CHK199-13235</strain>
    </source>
</reference>
<feature type="transmembrane region" description="Helical" evidence="1">
    <location>
        <begin position="385"/>
        <end position="405"/>
    </location>
</feature>
<protein>
    <submittedName>
        <fullName evidence="2">Uncharacterized protein</fullName>
    </submittedName>
</protein>
<feature type="transmembrane region" description="Helical" evidence="1">
    <location>
        <begin position="325"/>
        <end position="348"/>
    </location>
</feature>
<feature type="transmembrane region" description="Helical" evidence="1">
    <location>
        <begin position="83"/>
        <end position="101"/>
    </location>
</feature>
<feature type="transmembrane region" description="Helical" evidence="1">
    <location>
        <begin position="130"/>
        <end position="152"/>
    </location>
</feature>
<feature type="transmembrane region" description="Helical" evidence="1">
    <location>
        <begin position="213"/>
        <end position="232"/>
    </location>
</feature>
<dbReference type="Pfam" id="PF19528">
    <property type="entry name" value="DUF6056"/>
    <property type="match status" value="1"/>
</dbReference>
<dbReference type="InterPro" id="IPR045691">
    <property type="entry name" value="DUF6056"/>
</dbReference>
<evidence type="ECO:0000256" key="1">
    <source>
        <dbReference type="SAM" id="Phobius"/>
    </source>
</evidence>
<proteinExistence type="predicted"/>
<name>A0A9D1JZC7_9FIRM</name>
<accession>A0A9D1JZC7</accession>
<feature type="transmembrane region" description="Helical" evidence="1">
    <location>
        <begin position="263"/>
        <end position="286"/>
    </location>
</feature>
<evidence type="ECO:0000313" key="3">
    <source>
        <dbReference type="Proteomes" id="UP000824002"/>
    </source>
</evidence>
<keyword evidence="1" id="KW-0472">Membrane</keyword>
<feature type="transmembrane region" description="Helical" evidence="1">
    <location>
        <begin position="295"/>
        <end position="313"/>
    </location>
</feature>
<dbReference type="Proteomes" id="UP000824002">
    <property type="component" value="Unassembled WGS sequence"/>
</dbReference>
<sequence>MEKFKEKSFLLKLVGGCAGFLAIFILMSLTPLTGDDWFFLNRHTTELSGLAANISEQWHNLNGRVLGNICAILFSGLDFARELVKAAVVFLTILFLNRLIFPKQPQSLWTGLLIGAAVYMMPKEMYRQTYNWMAGFFNYVPVMLFVLLYLWLIRDFLAGDAVKSTPFSVVSAAVLGVCSQLFAENLTIFVTVMAISMVIWYGVSRKKLNLTMTAYATCSIIGALIMFLSPVYSRISADEDSYRTMNLGVWDLLEMFAQNYETVVWYAFRAYLPILVLAAALCCILLSKNRRLRPVFRYLLMGFACLGPVYGFMTNDVLAKPRNNIFKSAIWLDLAVWVLFGVSILLTLLTSMESVYRRRLGLFFLWGIPLSAGPLLFVQPIGPRCFYLCYLCLLGVLFILFAETVNWESLDRAKGGLLRFASLFLAGAGLLFYFQVSFANHETFVARRDTAEEQVTAGNTVITLPKYPYPEFVHDTDPQKMEYIYRDTYGSLTFLEQ</sequence>
<feature type="transmembrane region" description="Helical" evidence="1">
    <location>
        <begin position="417"/>
        <end position="436"/>
    </location>
</feature>
<gene>
    <name evidence="2" type="ORF">IAB51_06660</name>
</gene>
<dbReference type="EMBL" id="DVJP01000043">
    <property type="protein sequence ID" value="HIS76479.1"/>
    <property type="molecule type" value="Genomic_DNA"/>
</dbReference>
<keyword evidence="1" id="KW-0812">Transmembrane</keyword>
<dbReference type="AlphaFoldDB" id="A0A9D1JZC7"/>
<feature type="transmembrane region" description="Helical" evidence="1">
    <location>
        <begin position="9"/>
        <end position="29"/>
    </location>
</feature>
<reference evidence="2" key="1">
    <citation type="submission" date="2020-10" db="EMBL/GenBank/DDBJ databases">
        <authorList>
            <person name="Gilroy R."/>
        </authorList>
    </citation>
    <scope>NUCLEOTIDE SEQUENCE</scope>
    <source>
        <strain evidence="2">CHK199-13235</strain>
    </source>
</reference>